<dbReference type="Gene3D" id="1.10.1330.10">
    <property type="entry name" value="Dockerin domain"/>
    <property type="match status" value="1"/>
</dbReference>
<name>A0A011VV59_RUMAL</name>
<dbReference type="InterPro" id="IPR018247">
    <property type="entry name" value="EF_Hand_1_Ca_BS"/>
</dbReference>
<gene>
    <name evidence="3" type="ORF">RASY3_13775</name>
</gene>
<feature type="domain" description="Dockerin" evidence="2">
    <location>
        <begin position="32"/>
        <end position="99"/>
    </location>
</feature>
<accession>A0A011VV59</accession>
<dbReference type="GO" id="GO:0004553">
    <property type="term" value="F:hydrolase activity, hydrolyzing O-glycosyl compounds"/>
    <property type="evidence" value="ECO:0007669"/>
    <property type="project" value="InterPro"/>
</dbReference>
<dbReference type="PROSITE" id="PS51766">
    <property type="entry name" value="DOCKERIN"/>
    <property type="match status" value="1"/>
</dbReference>
<dbReference type="InterPro" id="IPR002105">
    <property type="entry name" value="Dockerin_1_rpt"/>
</dbReference>
<dbReference type="EMBL" id="JEOB01000004">
    <property type="protein sequence ID" value="EXM38453.1"/>
    <property type="molecule type" value="Genomic_DNA"/>
</dbReference>
<reference evidence="3 4" key="1">
    <citation type="submission" date="2013-06" db="EMBL/GenBank/DDBJ databases">
        <title>Rumen cellulosomics: divergent fiber-degrading strategies revealed by comparative genome-wide analysis of six Ruminococcal strains.</title>
        <authorList>
            <person name="Dassa B."/>
            <person name="Borovok I."/>
            <person name="Lamed R."/>
            <person name="Flint H."/>
            <person name="Yeoman C.J."/>
            <person name="White B."/>
            <person name="Bayer E.A."/>
        </authorList>
    </citation>
    <scope>NUCLEOTIDE SEQUENCE [LARGE SCALE GENOMIC DNA]</scope>
    <source>
        <strain evidence="3 4">SY3</strain>
    </source>
</reference>
<dbReference type="Pfam" id="PF00404">
    <property type="entry name" value="Dockerin_1"/>
    <property type="match status" value="1"/>
</dbReference>
<dbReference type="RefSeq" id="WP_051506597.1">
    <property type="nucleotide sequence ID" value="NZ_JEOB01000004.1"/>
</dbReference>
<dbReference type="GO" id="GO:0000272">
    <property type="term" value="P:polysaccharide catabolic process"/>
    <property type="evidence" value="ECO:0007669"/>
    <property type="project" value="InterPro"/>
</dbReference>
<organism evidence="3 4">
    <name type="scientific">Ruminococcus albus SY3</name>
    <dbReference type="NCBI Taxonomy" id="1341156"/>
    <lineage>
        <taxon>Bacteria</taxon>
        <taxon>Bacillati</taxon>
        <taxon>Bacillota</taxon>
        <taxon>Clostridia</taxon>
        <taxon>Eubacteriales</taxon>
        <taxon>Oscillospiraceae</taxon>
        <taxon>Ruminococcus</taxon>
    </lineage>
</organism>
<dbReference type="AlphaFoldDB" id="A0A011VV59"/>
<dbReference type="PATRIC" id="fig|1341156.4.peg.3779"/>
<dbReference type="Proteomes" id="UP000021369">
    <property type="component" value="Unassembled WGS sequence"/>
</dbReference>
<evidence type="ECO:0000313" key="3">
    <source>
        <dbReference type="EMBL" id="EXM38453.1"/>
    </source>
</evidence>
<dbReference type="InterPro" id="IPR036439">
    <property type="entry name" value="Dockerin_dom_sf"/>
</dbReference>
<evidence type="ECO:0000313" key="4">
    <source>
        <dbReference type="Proteomes" id="UP000021369"/>
    </source>
</evidence>
<sequence length="712" mass="81304">MYRNKRSIIRKLSAITTGILLTAQCFTAFAETPSICGDVNRDGKINVTDIIITAAHVKGKKLLSEKQAFIADVNSDGKVNISDITLIAAQCKGKKMLPRVNKPEFQKLSSLTGETLRAASNGKLVTVNFTPQENGQSNGVYDVKVTDIETEKIERVLSFDHYVAVAGIKKDGTLILVDEVSGNSANICFYHPDKDEPEVVETELFYPDVTYNEENDEVYLYDGRIYKLTAQGEMEDISPFSEDDDYYISCDLKNKMIGLRSDSKENPFLGDLSVISLQTGKTLWNTVQHSGSTTFSKGYTVVTDIIDKTDDIETSLRCYDTKTGEKLGIYKYDDYEPIMYSSEKSDKFIFDDHFCKVLVFDPSNGGMACIDTGLKNMTLCNAVFLDEDTAALVIAYMDGEKSKQDVFILDTSKLEYNKLPEGIDVETSDDFKPKTLGDELKEQRKTADRLEDEYGITILIGNEVLNVQNYGYSWSSTEENMDPHYPETLDSTLYELEEWLKVYPEGFFEKFKTEDNPEGYRLLLIDDFNENDGLVNQVAGRTFRASDDYIDIVVSQYCGNLDVVMDHETWHAVEDLVGLEDPFDEDEWEKLNPEGFEYFTGDYFAGDMPWDEEFEQYLTHWASINHNYENGYFVRDYSVRNPHEDRATIMEFVYPSFTKSGVYDKEEELPKYAHINAKLEYMAEWIRPYFGYVYWEEMIKNKYIPAPGEALG</sequence>
<proteinExistence type="predicted"/>
<feature type="chain" id="PRO_5001465239" description="Dockerin domain-containing protein" evidence="1">
    <location>
        <begin position="31"/>
        <end position="712"/>
    </location>
</feature>
<keyword evidence="1" id="KW-0732">Signal</keyword>
<dbReference type="CDD" id="cd14256">
    <property type="entry name" value="Dockerin_I"/>
    <property type="match status" value="1"/>
</dbReference>
<evidence type="ECO:0000259" key="2">
    <source>
        <dbReference type="PROSITE" id="PS51766"/>
    </source>
</evidence>
<dbReference type="PROSITE" id="PS00018">
    <property type="entry name" value="EF_HAND_1"/>
    <property type="match status" value="2"/>
</dbReference>
<feature type="signal peptide" evidence="1">
    <location>
        <begin position="1"/>
        <end position="30"/>
    </location>
</feature>
<dbReference type="InterPro" id="IPR016134">
    <property type="entry name" value="Dockerin_dom"/>
</dbReference>
<dbReference type="InterPro" id="IPR011047">
    <property type="entry name" value="Quinoprotein_ADH-like_sf"/>
</dbReference>
<keyword evidence="4" id="KW-1185">Reference proteome</keyword>
<dbReference type="OrthoDB" id="1822572at2"/>
<dbReference type="SUPFAM" id="SSF63446">
    <property type="entry name" value="Type I dockerin domain"/>
    <property type="match status" value="1"/>
</dbReference>
<comment type="caution">
    <text evidence="3">The sequence shown here is derived from an EMBL/GenBank/DDBJ whole genome shotgun (WGS) entry which is preliminary data.</text>
</comment>
<dbReference type="SUPFAM" id="SSF50998">
    <property type="entry name" value="Quinoprotein alcohol dehydrogenase-like"/>
    <property type="match status" value="1"/>
</dbReference>
<protein>
    <recommendedName>
        <fullName evidence="2">Dockerin domain-containing protein</fullName>
    </recommendedName>
</protein>
<evidence type="ECO:0000256" key="1">
    <source>
        <dbReference type="SAM" id="SignalP"/>
    </source>
</evidence>